<gene>
    <name evidence="1" type="ORF">NTGZN8_60146</name>
</gene>
<keyword evidence="2" id="KW-1185">Reference proteome</keyword>
<dbReference type="GO" id="GO:0004803">
    <property type="term" value="F:transposase activity"/>
    <property type="evidence" value="ECO:0007669"/>
    <property type="project" value="InterPro"/>
</dbReference>
<dbReference type="InterPro" id="IPR002514">
    <property type="entry name" value="Transposase_8"/>
</dbReference>
<evidence type="ECO:0008006" key="3">
    <source>
        <dbReference type="Google" id="ProtNLM"/>
    </source>
</evidence>
<proteinExistence type="predicted"/>
<comment type="caution">
    <text evidence="1">The sequence shown here is derived from an EMBL/GenBank/DDBJ whole genome shotgun (WGS) entry which is preliminary data.</text>
</comment>
<dbReference type="SUPFAM" id="SSF46689">
    <property type="entry name" value="Homeodomain-like"/>
    <property type="match status" value="1"/>
</dbReference>
<evidence type="ECO:0000313" key="2">
    <source>
        <dbReference type="Proteomes" id="UP000675882"/>
    </source>
</evidence>
<dbReference type="GO" id="GO:0003677">
    <property type="term" value="F:DNA binding"/>
    <property type="evidence" value="ECO:0007669"/>
    <property type="project" value="InterPro"/>
</dbReference>
<dbReference type="GO" id="GO:0006313">
    <property type="term" value="P:DNA transposition"/>
    <property type="evidence" value="ECO:0007669"/>
    <property type="project" value="InterPro"/>
</dbReference>
<accession>A0A916BGD5</accession>
<dbReference type="AlphaFoldDB" id="A0A916BGD5"/>
<dbReference type="Pfam" id="PF01527">
    <property type="entry name" value="HTH_Tnp_1"/>
    <property type="match status" value="1"/>
</dbReference>
<evidence type="ECO:0000313" key="1">
    <source>
        <dbReference type="EMBL" id="CAE6736082.1"/>
    </source>
</evidence>
<dbReference type="EMBL" id="CAJNBL010000041">
    <property type="protein sequence ID" value="CAE6736082.1"/>
    <property type="molecule type" value="Genomic_DNA"/>
</dbReference>
<reference evidence="1" key="1">
    <citation type="submission" date="2021-02" db="EMBL/GenBank/DDBJ databases">
        <authorList>
            <person name="Han P."/>
        </authorList>
    </citation>
    <scope>NUCLEOTIDE SEQUENCE</scope>
    <source>
        <strain evidence="1">Candidatus Nitrotoga sp. ZN8</strain>
    </source>
</reference>
<dbReference type="InterPro" id="IPR009057">
    <property type="entry name" value="Homeodomain-like_sf"/>
</dbReference>
<protein>
    <recommendedName>
        <fullName evidence="3">Transposase</fullName>
    </recommendedName>
</protein>
<sequence>MEKLLRAEYSPGFKEQAVRTYQESGPSVTEVAKRLPKSSLNHWVTAARKGK</sequence>
<dbReference type="Proteomes" id="UP000675882">
    <property type="component" value="Unassembled WGS sequence"/>
</dbReference>
<name>A0A916BGD5_9PROT</name>
<organism evidence="1 2">
    <name type="scientific">Candidatus Nitrotoga fabula</name>
    <dbReference type="NCBI Taxonomy" id="2182327"/>
    <lineage>
        <taxon>Bacteria</taxon>
        <taxon>Pseudomonadati</taxon>
        <taxon>Pseudomonadota</taxon>
        <taxon>Betaproteobacteria</taxon>
        <taxon>Nitrosomonadales</taxon>
        <taxon>Gallionellaceae</taxon>
        <taxon>Candidatus Nitrotoga</taxon>
    </lineage>
</organism>
<dbReference type="RefSeq" id="WP_213036726.1">
    <property type="nucleotide sequence ID" value="NZ_CAJNBL010000041.1"/>
</dbReference>